<feature type="domain" description="Phospholipase D-like" evidence="1">
    <location>
        <begin position="39"/>
        <end position="160"/>
    </location>
</feature>
<feature type="non-terminal residue" evidence="3">
    <location>
        <position position="1"/>
    </location>
</feature>
<name>A0A1G1YN58_9BACT</name>
<feature type="domain" description="Dam-replacing protein HTH" evidence="2">
    <location>
        <begin position="224"/>
        <end position="290"/>
    </location>
</feature>
<evidence type="ECO:0000259" key="1">
    <source>
        <dbReference type="Pfam" id="PF13091"/>
    </source>
</evidence>
<evidence type="ECO:0000259" key="2">
    <source>
        <dbReference type="Pfam" id="PF17726"/>
    </source>
</evidence>
<dbReference type="InterPro" id="IPR025202">
    <property type="entry name" value="PLD-like_dom"/>
</dbReference>
<dbReference type="Gene3D" id="3.30.870.10">
    <property type="entry name" value="Endonuclease Chain A"/>
    <property type="match status" value="1"/>
</dbReference>
<dbReference type="InterPro" id="IPR041368">
    <property type="entry name" value="DRP_C"/>
</dbReference>
<protein>
    <recommendedName>
        <fullName evidence="5">PLD phosphodiesterase domain-containing protein</fullName>
    </recommendedName>
</protein>
<dbReference type="Proteomes" id="UP000177250">
    <property type="component" value="Unassembled WGS sequence"/>
</dbReference>
<sequence length="293" mass="33969">NLITVNQDSLSIKQIARFKYQNYYMLQIIKSPWEDIFVSLLQGAKQNVYLASPFIKKQTAELIIKNCNRNLDFRYMNCFKLSNFYQGASDLAALKVFEAHQVKQKNVPNLHAKFFIFDNKAVITSGNLTAGGLRHNLEYGVMAQGAILQKIKNDYLNIFNNKVYPAITIDIINKAEEIIASVPKEKRFKIKVSDQKLFAKIIGDENPFDMFNGGVESIRANLTSWKKDVFECLLLIKNDVFTAHDIYSFNEHLQKLYPNNKHINDKIRQQLQYLRDIGLIEFVKKGVYKKLWV</sequence>
<dbReference type="CDD" id="cd00138">
    <property type="entry name" value="PLDc_SF"/>
    <property type="match status" value="1"/>
</dbReference>
<dbReference type="Pfam" id="PF17726">
    <property type="entry name" value="DpnI_C"/>
    <property type="match status" value="1"/>
</dbReference>
<dbReference type="InterPro" id="IPR036388">
    <property type="entry name" value="WH-like_DNA-bd_sf"/>
</dbReference>
<organism evidence="3 4">
    <name type="scientific">Candidatus Buchananbacteria bacterium RIFCSPLOWO2_01_FULL_45_31</name>
    <dbReference type="NCBI Taxonomy" id="1797545"/>
    <lineage>
        <taxon>Bacteria</taxon>
        <taxon>Candidatus Buchananiibacteriota</taxon>
    </lineage>
</organism>
<evidence type="ECO:0008006" key="5">
    <source>
        <dbReference type="Google" id="ProtNLM"/>
    </source>
</evidence>
<accession>A0A1G1YN58</accession>
<proteinExistence type="predicted"/>
<dbReference type="SUPFAM" id="SSF56024">
    <property type="entry name" value="Phospholipase D/nuclease"/>
    <property type="match status" value="1"/>
</dbReference>
<dbReference type="AlphaFoldDB" id="A0A1G1YN58"/>
<dbReference type="Pfam" id="PF13091">
    <property type="entry name" value="PLDc_2"/>
    <property type="match status" value="1"/>
</dbReference>
<gene>
    <name evidence="3" type="ORF">A3B15_03345</name>
</gene>
<evidence type="ECO:0000313" key="3">
    <source>
        <dbReference type="EMBL" id="OGY53729.1"/>
    </source>
</evidence>
<evidence type="ECO:0000313" key="4">
    <source>
        <dbReference type="Proteomes" id="UP000177250"/>
    </source>
</evidence>
<reference evidence="3 4" key="1">
    <citation type="journal article" date="2016" name="Nat. Commun.">
        <title>Thousands of microbial genomes shed light on interconnected biogeochemical processes in an aquifer system.</title>
        <authorList>
            <person name="Anantharaman K."/>
            <person name="Brown C.T."/>
            <person name="Hug L.A."/>
            <person name="Sharon I."/>
            <person name="Castelle C.J."/>
            <person name="Probst A.J."/>
            <person name="Thomas B.C."/>
            <person name="Singh A."/>
            <person name="Wilkins M.J."/>
            <person name="Karaoz U."/>
            <person name="Brodie E.L."/>
            <person name="Williams K.H."/>
            <person name="Hubbard S.S."/>
            <person name="Banfield J.F."/>
        </authorList>
    </citation>
    <scope>NUCLEOTIDE SEQUENCE [LARGE SCALE GENOMIC DNA]</scope>
</reference>
<comment type="caution">
    <text evidence="3">The sequence shown here is derived from an EMBL/GenBank/DDBJ whole genome shotgun (WGS) entry which is preliminary data.</text>
</comment>
<dbReference type="Gene3D" id="1.10.10.10">
    <property type="entry name" value="Winged helix-like DNA-binding domain superfamily/Winged helix DNA-binding domain"/>
    <property type="match status" value="1"/>
</dbReference>
<dbReference type="EMBL" id="MHIO01000022">
    <property type="protein sequence ID" value="OGY53729.1"/>
    <property type="molecule type" value="Genomic_DNA"/>
</dbReference>